<dbReference type="EMBL" id="QBMP01000024">
    <property type="protein sequence ID" value="PZO59306.1"/>
    <property type="molecule type" value="Genomic_DNA"/>
</dbReference>
<reference evidence="3" key="1">
    <citation type="submission" date="2018-04" db="EMBL/GenBank/DDBJ databases">
        <authorList>
            <person name="Cornet L."/>
        </authorList>
    </citation>
    <scope>NUCLEOTIDE SEQUENCE [LARGE SCALE GENOMIC DNA]</scope>
</reference>
<protein>
    <recommendedName>
        <fullName evidence="4">YbjQ family protein</fullName>
    </recommendedName>
</protein>
<sequence>MDSLIIFSVLMCVGYFFGQHLEKQHYRSIRMRERETMSVPTMNFGAKQNIPQALESQLFVGSVVIASDYFKSFAAGLRNLVGGRVIVYESLLDRGRREAVLRMKEDAIAWGATQIVNVRFETSSIGGQSSKSKNAMVEVMAYGTAIR</sequence>
<evidence type="ECO:0000313" key="2">
    <source>
        <dbReference type="EMBL" id="PZO59306.1"/>
    </source>
</evidence>
<dbReference type="InterPro" id="IPR035439">
    <property type="entry name" value="UPF0145_dom_sf"/>
</dbReference>
<gene>
    <name evidence="2" type="ORF">DCF15_04005</name>
</gene>
<dbReference type="Gene3D" id="3.30.110.70">
    <property type="entry name" value="Hypothetical protein apc22750. Chain B"/>
    <property type="match status" value="1"/>
</dbReference>
<dbReference type="InterPro" id="IPR002765">
    <property type="entry name" value="UPF0145_YbjQ-like"/>
</dbReference>
<accession>A0A2W4XPL5</accession>
<dbReference type="Pfam" id="PF01906">
    <property type="entry name" value="YbjQ_1"/>
    <property type="match status" value="1"/>
</dbReference>
<reference evidence="2 3" key="2">
    <citation type="submission" date="2018-06" db="EMBL/GenBank/DDBJ databases">
        <title>Metagenomic assembly of (sub)arctic Cyanobacteria and their associated microbiome from non-axenic cultures.</title>
        <authorList>
            <person name="Baurain D."/>
        </authorList>
    </citation>
    <scope>NUCLEOTIDE SEQUENCE [LARGE SCALE GENOMIC DNA]</scope>
    <source>
        <strain evidence="2">ULC027bin1</strain>
    </source>
</reference>
<dbReference type="AlphaFoldDB" id="A0A2W4XPL5"/>
<comment type="caution">
    <text evidence="2">The sequence shown here is derived from an EMBL/GenBank/DDBJ whole genome shotgun (WGS) entry which is preliminary data.</text>
</comment>
<evidence type="ECO:0008006" key="4">
    <source>
        <dbReference type="Google" id="ProtNLM"/>
    </source>
</evidence>
<dbReference type="PANTHER" id="PTHR34068">
    <property type="entry name" value="UPF0145 PROTEIN YBJQ"/>
    <property type="match status" value="1"/>
</dbReference>
<name>A0A2W4XPL5_9CYAN</name>
<dbReference type="PANTHER" id="PTHR34068:SF2">
    <property type="entry name" value="UPF0145 PROTEIN SCO3412"/>
    <property type="match status" value="1"/>
</dbReference>
<dbReference type="Proteomes" id="UP000249794">
    <property type="component" value="Unassembled WGS sequence"/>
</dbReference>
<proteinExistence type="inferred from homology"/>
<organism evidence="2 3">
    <name type="scientific">Phormidesmis priestleyi</name>
    <dbReference type="NCBI Taxonomy" id="268141"/>
    <lineage>
        <taxon>Bacteria</taxon>
        <taxon>Bacillati</taxon>
        <taxon>Cyanobacteriota</taxon>
        <taxon>Cyanophyceae</taxon>
        <taxon>Leptolyngbyales</taxon>
        <taxon>Leptolyngbyaceae</taxon>
        <taxon>Phormidesmis</taxon>
    </lineage>
</organism>
<dbReference type="SUPFAM" id="SSF117782">
    <property type="entry name" value="YbjQ-like"/>
    <property type="match status" value="1"/>
</dbReference>
<evidence type="ECO:0000256" key="1">
    <source>
        <dbReference type="ARBA" id="ARBA00010751"/>
    </source>
</evidence>
<evidence type="ECO:0000313" key="3">
    <source>
        <dbReference type="Proteomes" id="UP000249794"/>
    </source>
</evidence>
<comment type="similarity">
    <text evidence="1">Belongs to the UPF0145 family.</text>
</comment>